<gene>
    <name evidence="1" type="ORF">CFX0092_A2704</name>
</gene>
<evidence type="ECO:0000313" key="2">
    <source>
        <dbReference type="Proteomes" id="UP000215027"/>
    </source>
</evidence>
<dbReference type="Proteomes" id="UP000215027">
    <property type="component" value="Chromosome I"/>
</dbReference>
<proteinExistence type="predicted"/>
<dbReference type="OrthoDB" id="145984at2"/>
<evidence type="ECO:0000313" key="1">
    <source>
        <dbReference type="EMBL" id="CUS04582.2"/>
    </source>
</evidence>
<reference evidence="1" key="1">
    <citation type="submission" date="2016-01" db="EMBL/GenBank/DDBJ databases">
        <authorList>
            <person name="Mcilroy J.S."/>
            <person name="Karst M S."/>
            <person name="Albertsen M."/>
        </authorList>
    </citation>
    <scope>NUCLEOTIDE SEQUENCE</scope>
    <source>
        <strain evidence="1">Cfx-K</strain>
    </source>
</reference>
<keyword evidence="2" id="KW-1185">Reference proteome</keyword>
<dbReference type="AlphaFoldDB" id="A0A160T466"/>
<dbReference type="KEGG" id="pbf:CFX0092_A2704"/>
<name>A0A160T466_9CHLR</name>
<dbReference type="RefSeq" id="WP_095043900.1">
    <property type="nucleotide sequence ID" value="NZ_LN890655.1"/>
</dbReference>
<accession>A0A160T466</accession>
<organism evidence="1 2">
    <name type="scientific">Candidatus Promineifilum breve</name>
    <dbReference type="NCBI Taxonomy" id="1806508"/>
    <lineage>
        <taxon>Bacteria</taxon>
        <taxon>Bacillati</taxon>
        <taxon>Chloroflexota</taxon>
        <taxon>Ardenticatenia</taxon>
        <taxon>Candidatus Promineifilales</taxon>
        <taxon>Candidatus Promineifilaceae</taxon>
        <taxon>Candidatus Promineifilum</taxon>
    </lineage>
</organism>
<sequence>MSSKRTSPLLIILIAAALVLAAVWLGNRLLNGGDSLLRNVTIGETVITPNADGDSDATPIRYELSRNATVTIYFEDAAGDRFFFRQAKARGAGEYEVLFSGVVDGYRLADEPIDGEILARLLGDGDYTWTIEATDFDGVTETQQGTLTIAAADTQLPELRNFTLDRHTFTPNRDGIDDRVLMQFYLPKEVASLRVFLQLPDGREVPIAEQERDVEPNMPGRHYFDYEGGVDNGETPPADGTYTVVAEAQDLEGQRLRVTTELTIQYGGVPRADILAPPTGNTVQWSASAVALCDTIYFTMTVRNYGNTPIRTTGPEPGTVYDSTWNYNTLGWHTESGAWRAAIGFENELTNYPFRWALGNPEELELIDGRYYLMPGDRAVITGGIRVTDVFGDRNPQPLWAGLIHEDVEITEFNNRVDTRDILVDIPDPANMPTCEPREIPVRALP</sequence>
<dbReference type="EMBL" id="LN890655">
    <property type="protein sequence ID" value="CUS04582.2"/>
    <property type="molecule type" value="Genomic_DNA"/>
</dbReference>
<protein>
    <submittedName>
        <fullName evidence="1">Uncharacterized protein</fullName>
    </submittedName>
</protein>